<evidence type="ECO:0000256" key="8">
    <source>
        <dbReference type="ARBA" id="ARBA00023294"/>
    </source>
</evidence>
<comment type="subunit">
    <text evidence="9">Homodimers and heterodimers.</text>
</comment>
<dbReference type="FunFam" id="3.10.20.90:FF:000047">
    <property type="entry name" value="Auxin response factor"/>
    <property type="match status" value="1"/>
</dbReference>
<dbReference type="PANTHER" id="PTHR31384:SF21">
    <property type="entry name" value="AUXIN RESPONSE FACTOR 19"/>
    <property type="match status" value="1"/>
</dbReference>
<evidence type="ECO:0000256" key="4">
    <source>
        <dbReference type="ARBA" id="ARBA00023015"/>
    </source>
</evidence>
<keyword evidence="5 9" id="KW-0238">DNA-binding</keyword>
<feature type="compositionally biased region" description="Low complexity" evidence="10">
    <location>
        <begin position="516"/>
        <end position="529"/>
    </location>
</feature>
<comment type="function">
    <text evidence="9">Auxin response factors (ARFs) are transcriptional factors that bind specifically to the DNA sequence 5'-TGTCTC-3' found in the auxin-responsive promoter elements (AuxREs).</text>
</comment>
<keyword evidence="6 9" id="KW-0804">Transcription</keyword>
<keyword evidence="7 9" id="KW-0539">Nucleus</keyword>
<dbReference type="Proteomes" id="UP000823749">
    <property type="component" value="Chromosome 5"/>
</dbReference>
<dbReference type="Pfam" id="PF06507">
    <property type="entry name" value="ARF_AD"/>
    <property type="match status" value="1"/>
</dbReference>
<evidence type="ECO:0000256" key="3">
    <source>
        <dbReference type="ARBA" id="ARBA00022473"/>
    </source>
</evidence>
<dbReference type="InterPro" id="IPR003340">
    <property type="entry name" value="B3_DNA-bd"/>
</dbReference>
<dbReference type="PROSITE" id="PS51745">
    <property type="entry name" value="PB1"/>
    <property type="match status" value="1"/>
</dbReference>
<dbReference type="InterPro" id="IPR053793">
    <property type="entry name" value="PB1-like"/>
</dbReference>
<dbReference type="InterPro" id="IPR015300">
    <property type="entry name" value="DNA-bd_pseudobarrel_sf"/>
</dbReference>
<dbReference type="FunFam" id="2.30.30.1040:FF:000001">
    <property type="entry name" value="Auxin response factor"/>
    <property type="match status" value="1"/>
</dbReference>
<dbReference type="GO" id="GO:0009734">
    <property type="term" value="P:auxin-activated signaling pathway"/>
    <property type="evidence" value="ECO:0007669"/>
    <property type="project" value="UniProtKB-KW"/>
</dbReference>
<feature type="region of interest" description="Disordered" evidence="10">
    <location>
        <begin position="516"/>
        <end position="549"/>
    </location>
</feature>
<name>A0AAV6K3E7_9ERIC</name>
<dbReference type="GO" id="GO:0005634">
    <property type="term" value="C:nucleus"/>
    <property type="evidence" value="ECO:0007669"/>
    <property type="project" value="UniProtKB-SubCell"/>
</dbReference>
<dbReference type="GO" id="GO:0006355">
    <property type="term" value="P:regulation of DNA-templated transcription"/>
    <property type="evidence" value="ECO:0007669"/>
    <property type="project" value="InterPro"/>
</dbReference>
<evidence type="ECO:0000313" key="14">
    <source>
        <dbReference type="Proteomes" id="UP000823749"/>
    </source>
</evidence>
<sequence length="1097" mass="122524">MLFENSCHSYNALIRIDTVERKVINSELWHACAGPLVSLPPVGSLVIYFPQGHSEQVAASMQKETDGIPNYPNLPSKLICMLHSVTLHADPETDEVYAQMTLQPVSKYDQEALLLSDMGLKQSRQPAEFFCKTLTASDTSTHGGFSVPRRAAEKIFPPLDFSMQPPAQELVAKDLHDQSWAFRHIYRGQPKRHLLTTGWSVFVSSKRLFAGDSILFIRDEKSQLLLGTRRANRQQPALSSSVISSDSMHIGILAAAAHAAANNSPFSIFYNPRASPSEFVIPLAKYNKAMYNQVSLGMRFRMMFETDESGVRRYMGTVTGVSDLDPVRWKGSQWRNLQVGWDESTAGERPSRVSIWDIEPVVTPFFICPPPFFRPKFPKQPGLIDDQSDMANGFNRGMPWLDEFGIKDASSSLFPGLSLVQWMNMQQNQRFPASQTGFFPPVGSSASFQNIDDPSKLLNFQTPAVSTPHLQLNKANQQNQQVVQPPQPSLAWTQQQQQQQQLQQLLQSSINTQQQKLQHQQQQQQQQPQQQPPQQQPQQQQQPPPPQQQQILQAALGNNTIIAPNQIPNPNLQQPSIYSQLQQQQLLTGNTQSQQNIPTSDRNSFQPLSHDLQYQQQVEQASLLQRPQQQQAQLQQMPLQSLQSSLPHTPQGQNTLQHSLSEQHLQVQLLQKLQQQQQQLLSPVRPSLEPQQHAHQRSWQSQHLPLSQPQQQQQISGNGISTSTFMQSTQFAVNQIPGPQKLVKAHSGLTDGDAPSCSTSPSTNNCQVSPSNFLNRSQQKPSFLMEELVGDHATNMVQEIQSKPEVRVKRELPGSKAPEQQKNKVTVTEQLDASSSATSYCLDTSGFQQNFSLPSFSMEGDVQSQSRNNLHFAGNVDGMTPDALLSRGFDSGKDIQNLLSNYGGMPRDFQTELSAADISSQSFGLPNMSFKPGCSTDIAISDAGVLGGGLWPSPTQRMRTYTKLGQFTNVSPKFIQVQKRGSVGRTIDVSRYKGYDELRHDLARMFGIEGQLEDSQRTEWKLVYVDHEKDILLVGDDPWEEFVSCVQSIKILSSAEVQQMSLDGDLGPVPKQACSGTDSGNAWRGHYDDNTAASFNR</sequence>
<proteinExistence type="inferred from homology"/>
<evidence type="ECO:0000256" key="5">
    <source>
        <dbReference type="ARBA" id="ARBA00023125"/>
    </source>
</evidence>
<dbReference type="Gene3D" id="3.10.20.90">
    <property type="entry name" value="Phosphatidylinositol 3-kinase Catalytic Subunit, Chain A, domain 1"/>
    <property type="match status" value="1"/>
</dbReference>
<evidence type="ECO:0000313" key="13">
    <source>
        <dbReference type="EMBL" id="KAG5546976.1"/>
    </source>
</evidence>
<accession>A0AAV6K3E7</accession>
<dbReference type="PROSITE" id="PS50863">
    <property type="entry name" value="B3"/>
    <property type="match status" value="1"/>
</dbReference>
<dbReference type="PANTHER" id="PTHR31384">
    <property type="entry name" value="AUXIN RESPONSE FACTOR 4-RELATED"/>
    <property type="match status" value="1"/>
</dbReference>
<dbReference type="EMBL" id="JACTNZ010000005">
    <property type="protein sequence ID" value="KAG5546976.1"/>
    <property type="molecule type" value="Genomic_DNA"/>
</dbReference>
<dbReference type="Gene3D" id="2.40.330.10">
    <property type="entry name" value="DNA-binding pseudobarrel domain"/>
    <property type="match status" value="1"/>
</dbReference>
<comment type="similarity">
    <text evidence="2 9">Belongs to the ARF family.</text>
</comment>
<gene>
    <name evidence="13" type="ORF">RHGRI_012867</name>
</gene>
<evidence type="ECO:0000259" key="11">
    <source>
        <dbReference type="PROSITE" id="PS50863"/>
    </source>
</evidence>
<dbReference type="CDD" id="cd10017">
    <property type="entry name" value="B3_DNA"/>
    <property type="match status" value="1"/>
</dbReference>
<comment type="caution">
    <text evidence="13">The sequence shown here is derived from an EMBL/GenBank/DDBJ whole genome shotgun (WGS) entry which is preliminary data.</text>
</comment>
<keyword evidence="14" id="KW-1185">Reference proteome</keyword>
<evidence type="ECO:0000259" key="12">
    <source>
        <dbReference type="PROSITE" id="PS51745"/>
    </source>
</evidence>
<dbReference type="InterPro" id="IPR010525">
    <property type="entry name" value="ARF_dom"/>
</dbReference>
<feature type="region of interest" description="Disordered" evidence="10">
    <location>
        <begin position="681"/>
        <end position="716"/>
    </location>
</feature>
<dbReference type="Pfam" id="PF02362">
    <property type="entry name" value="B3"/>
    <property type="match status" value="1"/>
</dbReference>
<dbReference type="AlphaFoldDB" id="A0AAV6K3E7"/>
<feature type="domain" description="PB1" evidence="12">
    <location>
        <begin position="972"/>
        <end position="1065"/>
    </location>
</feature>
<feature type="region of interest" description="Disordered" evidence="10">
    <location>
        <begin position="747"/>
        <end position="770"/>
    </location>
</feature>
<dbReference type="InterPro" id="IPR044835">
    <property type="entry name" value="ARF_plant"/>
</dbReference>
<feature type="compositionally biased region" description="Polar residues" evidence="10">
    <location>
        <begin position="596"/>
        <end position="606"/>
    </location>
</feature>
<dbReference type="Pfam" id="PF02309">
    <property type="entry name" value="AUX_IAA"/>
    <property type="match status" value="1"/>
</dbReference>
<reference evidence="13" key="1">
    <citation type="submission" date="2020-08" db="EMBL/GenBank/DDBJ databases">
        <title>Plant Genome Project.</title>
        <authorList>
            <person name="Zhang R.-G."/>
        </authorList>
    </citation>
    <scope>NUCLEOTIDE SEQUENCE</scope>
    <source>
        <strain evidence="13">WSP0</strain>
        <tissue evidence="13">Leaf</tissue>
    </source>
</reference>
<feature type="domain" description="TF-B3" evidence="11">
    <location>
        <begin position="130"/>
        <end position="232"/>
    </location>
</feature>
<evidence type="ECO:0000256" key="7">
    <source>
        <dbReference type="ARBA" id="ARBA00023242"/>
    </source>
</evidence>
<dbReference type="FunFam" id="2.40.330.10:FF:000001">
    <property type="entry name" value="Auxin response factor"/>
    <property type="match status" value="1"/>
</dbReference>
<protein>
    <recommendedName>
        <fullName evidence="9">Auxin response factor</fullName>
    </recommendedName>
</protein>
<organism evidence="13 14">
    <name type="scientific">Rhododendron griersonianum</name>
    <dbReference type="NCBI Taxonomy" id="479676"/>
    <lineage>
        <taxon>Eukaryota</taxon>
        <taxon>Viridiplantae</taxon>
        <taxon>Streptophyta</taxon>
        <taxon>Embryophyta</taxon>
        <taxon>Tracheophyta</taxon>
        <taxon>Spermatophyta</taxon>
        <taxon>Magnoliopsida</taxon>
        <taxon>eudicotyledons</taxon>
        <taxon>Gunneridae</taxon>
        <taxon>Pentapetalae</taxon>
        <taxon>asterids</taxon>
        <taxon>Ericales</taxon>
        <taxon>Ericaceae</taxon>
        <taxon>Ericoideae</taxon>
        <taxon>Rhodoreae</taxon>
        <taxon>Rhododendron</taxon>
    </lineage>
</organism>
<feature type="region of interest" description="Disordered" evidence="10">
    <location>
        <begin position="583"/>
        <end position="606"/>
    </location>
</feature>
<dbReference type="InterPro" id="IPR033389">
    <property type="entry name" value="AUX/IAA_dom"/>
</dbReference>
<evidence type="ECO:0000256" key="10">
    <source>
        <dbReference type="SAM" id="MobiDB-lite"/>
    </source>
</evidence>
<feature type="compositionally biased region" description="Low complexity" evidence="10">
    <location>
        <begin position="700"/>
        <end position="714"/>
    </location>
</feature>
<keyword evidence="8 9" id="KW-0927">Auxin signaling pathway</keyword>
<evidence type="ECO:0000256" key="9">
    <source>
        <dbReference type="RuleBase" id="RU004561"/>
    </source>
</evidence>
<evidence type="ECO:0000256" key="1">
    <source>
        <dbReference type="ARBA" id="ARBA00004123"/>
    </source>
</evidence>
<feature type="compositionally biased region" description="Polar residues" evidence="10">
    <location>
        <begin position="756"/>
        <end position="770"/>
    </location>
</feature>
<dbReference type="SUPFAM" id="SSF101936">
    <property type="entry name" value="DNA-binding pseudobarrel domain"/>
    <property type="match status" value="1"/>
</dbReference>
<keyword evidence="4 9" id="KW-0805">Transcription regulation</keyword>
<dbReference type="GO" id="GO:0003677">
    <property type="term" value="F:DNA binding"/>
    <property type="evidence" value="ECO:0007669"/>
    <property type="project" value="UniProtKB-KW"/>
</dbReference>
<evidence type="ECO:0000256" key="6">
    <source>
        <dbReference type="ARBA" id="ARBA00023163"/>
    </source>
</evidence>
<comment type="subcellular location">
    <subcellularLocation>
        <location evidence="1 9">Nucleus</location>
    </subcellularLocation>
</comment>
<dbReference type="SMART" id="SM01019">
    <property type="entry name" value="B3"/>
    <property type="match status" value="1"/>
</dbReference>
<evidence type="ECO:0000256" key="2">
    <source>
        <dbReference type="ARBA" id="ARBA00007853"/>
    </source>
</evidence>
<dbReference type="Gene3D" id="2.30.30.1040">
    <property type="match status" value="1"/>
</dbReference>
<feature type="compositionally biased region" description="Low complexity" evidence="10">
    <location>
        <begin position="583"/>
        <end position="595"/>
    </location>
</feature>
<dbReference type="SUPFAM" id="SSF54277">
    <property type="entry name" value="CAD &amp; PB1 domains"/>
    <property type="match status" value="1"/>
</dbReference>
<keyword evidence="3" id="KW-0217">Developmental protein</keyword>